<keyword evidence="1" id="KW-0732">Signal</keyword>
<protein>
    <recommendedName>
        <fullName evidence="4">Lipoprotein</fullName>
    </recommendedName>
</protein>
<feature type="signal peptide" evidence="1">
    <location>
        <begin position="1"/>
        <end position="17"/>
    </location>
</feature>
<dbReference type="EMBL" id="JAUJEA010000001">
    <property type="protein sequence ID" value="MDN5199734.1"/>
    <property type="molecule type" value="Genomic_DNA"/>
</dbReference>
<evidence type="ECO:0000313" key="3">
    <source>
        <dbReference type="Proteomes" id="UP001172082"/>
    </source>
</evidence>
<keyword evidence="3" id="KW-1185">Reference proteome</keyword>
<accession>A0ABT8KG92</accession>
<evidence type="ECO:0000256" key="1">
    <source>
        <dbReference type="SAM" id="SignalP"/>
    </source>
</evidence>
<dbReference type="Proteomes" id="UP001172082">
    <property type="component" value="Unassembled WGS sequence"/>
</dbReference>
<dbReference type="RefSeq" id="WP_346749766.1">
    <property type="nucleotide sequence ID" value="NZ_JAUJEA010000001.1"/>
</dbReference>
<evidence type="ECO:0000313" key="2">
    <source>
        <dbReference type="EMBL" id="MDN5199734.1"/>
    </source>
</evidence>
<name>A0ABT8KG92_9BACT</name>
<sequence length="236" mass="26938">MKNSRPLLFLLSIILFACNGSRTLQQATLVEPLNETDDIITKSLFQSKDRTISEEDIKRLLDGKIRPADSSRIAIYKFGSSGSRNYSNYWYNEDYLKMQQNYVNLLNSEIEKSARVKEVKLMPSIMTHTNPNLTNLRESAVRLQADLLLIISISSNIYHKFKLFKKDQAKAFATVETVLLDVRTGVVPFSNIVTKEKLTMKHPSDLDISETRKRAENEATMDALRKSGKDLVAFLK</sequence>
<proteinExistence type="predicted"/>
<feature type="chain" id="PRO_5046548947" description="Lipoprotein" evidence="1">
    <location>
        <begin position="18"/>
        <end position="236"/>
    </location>
</feature>
<comment type="caution">
    <text evidence="2">The sequence shown here is derived from an EMBL/GenBank/DDBJ whole genome shotgun (WGS) entry which is preliminary data.</text>
</comment>
<reference evidence="2" key="1">
    <citation type="submission" date="2023-06" db="EMBL/GenBank/DDBJ databases">
        <title>Genomic of Parafulvivirga corallium.</title>
        <authorList>
            <person name="Wang G."/>
        </authorList>
    </citation>
    <scope>NUCLEOTIDE SEQUENCE</scope>
    <source>
        <strain evidence="2">BMA10</strain>
    </source>
</reference>
<organism evidence="2 3">
    <name type="scientific">Splendidivirga corallicola</name>
    <dbReference type="NCBI Taxonomy" id="3051826"/>
    <lineage>
        <taxon>Bacteria</taxon>
        <taxon>Pseudomonadati</taxon>
        <taxon>Bacteroidota</taxon>
        <taxon>Cytophagia</taxon>
        <taxon>Cytophagales</taxon>
        <taxon>Splendidivirgaceae</taxon>
        <taxon>Splendidivirga</taxon>
    </lineage>
</organism>
<dbReference type="PROSITE" id="PS51257">
    <property type="entry name" value="PROKAR_LIPOPROTEIN"/>
    <property type="match status" value="1"/>
</dbReference>
<gene>
    <name evidence="2" type="ORF">QQ008_00130</name>
</gene>
<evidence type="ECO:0008006" key="4">
    <source>
        <dbReference type="Google" id="ProtNLM"/>
    </source>
</evidence>